<feature type="compositionally biased region" description="Polar residues" evidence="11">
    <location>
        <begin position="310"/>
        <end position="322"/>
    </location>
</feature>
<feature type="region of interest" description="Disordered" evidence="11">
    <location>
        <begin position="287"/>
        <end position="324"/>
    </location>
</feature>
<evidence type="ECO:0000313" key="16">
    <source>
        <dbReference type="Proteomes" id="UP000642748"/>
    </source>
</evidence>
<evidence type="ECO:0000256" key="6">
    <source>
        <dbReference type="ARBA" id="ARBA00022692"/>
    </source>
</evidence>
<dbReference type="Pfam" id="PF02518">
    <property type="entry name" value="HATPase_c"/>
    <property type="match status" value="1"/>
</dbReference>
<evidence type="ECO:0000256" key="7">
    <source>
        <dbReference type="ARBA" id="ARBA00022777"/>
    </source>
</evidence>
<evidence type="ECO:0000313" key="15">
    <source>
        <dbReference type="EMBL" id="GIH17478.1"/>
    </source>
</evidence>
<evidence type="ECO:0000256" key="8">
    <source>
        <dbReference type="ARBA" id="ARBA00022989"/>
    </source>
</evidence>
<keyword evidence="10 12" id="KW-0472">Membrane</keyword>
<dbReference type="SUPFAM" id="SSF47384">
    <property type="entry name" value="Homodimeric domain of signal transducing histidine kinase"/>
    <property type="match status" value="1"/>
</dbReference>
<dbReference type="InterPro" id="IPR036097">
    <property type="entry name" value="HisK_dim/P_sf"/>
</dbReference>
<dbReference type="InterPro" id="IPR003661">
    <property type="entry name" value="HisK_dim/P_dom"/>
</dbReference>
<dbReference type="CDD" id="cd00082">
    <property type="entry name" value="HisKA"/>
    <property type="match status" value="1"/>
</dbReference>
<dbReference type="Gene3D" id="1.10.287.130">
    <property type="match status" value="1"/>
</dbReference>
<evidence type="ECO:0000256" key="5">
    <source>
        <dbReference type="ARBA" id="ARBA00022679"/>
    </source>
</evidence>
<sequence>MNRFSLRIRLVVAVVALVGCALAIVGVATVTAVRRYLTDRVDAQLQILGNSFERQMAVGNHGLSFSPLEVAPNKMNVPTPYLLESLLPDGSLYDSYPQPLPASMPLLRNADLRRTGPFTVSSTAPGGPHWRVLVVTGPQGQQVVVASNLTDPDRVAGELLLLTVLVEVGALAAVTVLGIWLVRLSLRPLREIEAATVSISTGDMSQRVPDWDPRTEVGRLGRSFNTMIERIQQAFAAQAASEAAAHVSEARARRSEDKMRQFVADASHELRTPLTTIRGFAELYRQASGASRDPVPPQRTASHRTAPHRTASQSTASHSTVEPQRAAELMRRIEDEAARMGLLVEDLLLLARLDEQRPLATEPVDLIVLVNDALEATRAMAPARSIAMELSTGGPLMVNGDESRLRQVLTNLIGNALKYTPDDASLTVRLLRRPEYAAIEVADTGPGLAPEQAQRVFERFYRVDPSRNRHDGPPGTGLGLAIVAAIVAAHAGMVEVDSTPGEGATFRVLLPLPAGSAPLD</sequence>
<dbReference type="EMBL" id="BONZ01000055">
    <property type="protein sequence ID" value="GIH17478.1"/>
    <property type="molecule type" value="Genomic_DNA"/>
</dbReference>
<dbReference type="PANTHER" id="PTHR45436:SF5">
    <property type="entry name" value="SENSOR HISTIDINE KINASE TRCS"/>
    <property type="match status" value="1"/>
</dbReference>
<evidence type="ECO:0000256" key="9">
    <source>
        <dbReference type="ARBA" id="ARBA00023012"/>
    </source>
</evidence>
<dbReference type="InterPro" id="IPR004358">
    <property type="entry name" value="Sig_transdc_His_kin-like_C"/>
</dbReference>
<dbReference type="PRINTS" id="PR00344">
    <property type="entry name" value="BCTRLSENSOR"/>
</dbReference>
<dbReference type="FunFam" id="3.30.565.10:FF:000006">
    <property type="entry name" value="Sensor histidine kinase WalK"/>
    <property type="match status" value="1"/>
</dbReference>
<dbReference type="SUPFAM" id="SSF55874">
    <property type="entry name" value="ATPase domain of HSP90 chaperone/DNA topoisomerase II/histidine kinase"/>
    <property type="match status" value="1"/>
</dbReference>
<keyword evidence="5" id="KW-0808">Transferase</keyword>
<dbReference type="InterPro" id="IPR005467">
    <property type="entry name" value="His_kinase_dom"/>
</dbReference>
<comment type="subcellular location">
    <subcellularLocation>
        <location evidence="2">Cell membrane</location>
    </subcellularLocation>
</comment>
<reference evidence="15" key="1">
    <citation type="submission" date="2021-01" db="EMBL/GenBank/DDBJ databases">
        <title>Whole genome shotgun sequence of Rugosimonospora africana NBRC 104875.</title>
        <authorList>
            <person name="Komaki H."/>
            <person name="Tamura T."/>
        </authorList>
    </citation>
    <scope>NUCLEOTIDE SEQUENCE</scope>
    <source>
        <strain evidence="15">NBRC 104875</strain>
    </source>
</reference>
<organism evidence="15 16">
    <name type="scientific">Rugosimonospora africana</name>
    <dbReference type="NCBI Taxonomy" id="556532"/>
    <lineage>
        <taxon>Bacteria</taxon>
        <taxon>Bacillati</taxon>
        <taxon>Actinomycetota</taxon>
        <taxon>Actinomycetes</taxon>
        <taxon>Micromonosporales</taxon>
        <taxon>Micromonosporaceae</taxon>
        <taxon>Rugosimonospora</taxon>
    </lineage>
</organism>
<dbReference type="CDD" id="cd00075">
    <property type="entry name" value="HATPase"/>
    <property type="match status" value="1"/>
</dbReference>
<dbReference type="SUPFAM" id="SSF158472">
    <property type="entry name" value="HAMP domain-like"/>
    <property type="match status" value="1"/>
</dbReference>
<dbReference type="CDD" id="cd06225">
    <property type="entry name" value="HAMP"/>
    <property type="match status" value="1"/>
</dbReference>
<dbReference type="RefSeq" id="WP_203921032.1">
    <property type="nucleotide sequence ID" value="NZ_BONZ01000055.1"/>
</dbReference>
<evidence type="ECO:0000259" key="14">
    <source>
        <dbReference type="PROSITE" id="PS50885"/>
    </source>
</evidence>
<protein>
    <recommendedName>
        <fullName evidence="3">histidine kinase</fullName>
        <ecNumber evidence="3">2.7.13.3</ecNumber>
    </recommendedName>
</protein>
<dbReference type="SMART" id="SM00388">
    <property type="entry name" value="HisKA"/>
    <property type="match status" value="1"/>
</dbReference>
<feature type="transmembrane region" description="Helical" evidence="12">
    <location>
        <begin position="159"/>
        <end position="182"/>
    </location>
</feature>
<keyword evidence="6 12" id="KW-0812">Transmembrane</keyword>
<keyword evidence="7 15" id="KW-0418">Kinase</keyword>
<keyword evidence="16" id="KW-1185">Reference proteome</keyword>
<evidence type="ECO:0000256" key="12">
    <source>
        <dbReference type="SAM" id="Phobius"/>
    </source>
</evidence>
<dbReference type="Pfam" id="PF00672">
    <property type="entry name" value="HAMP"/>
    <property type="match status" value="1"/>
</dbReference>
<evidence type="ECO:0000256" key="1">
    <source>
        <dbReference type="ARBA" id="ARBA00000085"/>
    </source>
</evidence>
<dbReference type="GO" id="GO:0005886">
    <property type="term" value="C:plasma membrane"/>
    <property type="evidence" value="ECO:0007669"/>
    <property type="project" value="UniProtKB-SubCell"/>
</dbReference>
<dbReference type="GO" id="GO:0000155">
    <property type="term" value="F:phosphorelay sensor kinase activity"/>
    <property type="evidence" value="ECO:0007669"/>
    <property type="project" value="InterPro"/>
</dbReference>
<name>A0A8J3QV96_9ACTN</name>
<dbReference type="InterPro" id="IPR036890">
    <property type="entry name" value="HATPase_C_sf"/>
</dbReference>
<evidence type="ECO:0000259" key="13">
    <source>
        <dbReference type="PROSITE" id="PS50109"/>
    </source>
</evidence>
<dbReference type="InterPro" id="IPR003594">
    <property type="entry name" value="HATPase_dom"/>
</dbReference>
<accession>A0A8J3QV96</accession>
<comment type="caution">
    <text evidence="15">The sequence shown here is derived from an EMBL/GenBank/DDBJ whole genome shotgun (WGS) entry which is preliminary data.</text>
</comment>
<gene>
    <name evidence="15" type="ORF">Raf01_56500</name>
</gene>
<dbReference type="Pfam" id="PF00512">
    <property type="entry name" value="HisKA"/>
    <property type="match status" value="1"/>
</dbReference>
<evidence type="ECO:0000256" key="4">
    <source>
        <dbReference type="ARBA" id="ARBA00022553"/>
    </source>
</evidence>
<dbReference type="PROSITE" id="PS51257">
    <property type="entry name" value="PROKAR_LIPOPROTEIN"/>
    <property type="match status" value="1"/>
</dbReference>
<comment type="catalytic activity">
    <reaction evidence="1">
        <text>ATP + protein L-histidine = ADP + protein N-phospho-L-histidine.</text>
        <dbReference type="EC" id="2.7.13.3"/>
    </reaction>
</comment>
<keyword evidence="4" id="KW-0597">Phosphoprotein</keyword>
<keyword evidence="8 12" id="KW-1133">Transmembrane helix</keyword>
<feature type="domain" description="Histidine kinase" evidence="13">
    <location>
        <begin position="265"/>
        <end position="514"/>
    </location>
</feature>
<dbReference type="PANTHER" id="PTHR45436">
    <property type="entry name" value="SENSOR HISTIDINE KINASE YKOH"/>
    <property type="match status" value="1"/>
</dbReference>
<dbReference type="PROSITE" id="PS50109">
    <property type="entry name" value="HIS_KIN"/>
    <property type="match status" value="1"/>
</dbReference>
<dbReference type="PROSITE" id="PS50885">
    <property type="entry name" value="HAMP"/>
    <property type="match status" value="1"/>
</dbReference>
<dbReference type="EC" id="2.7.13.3" evidence="3"/>
<dbReference type="InterPro" id="IPR003660">
    <property type="entry name" value="HAMP_dom"/>
</dbReference>
<keyword evidence="9" id="KW-0902">Two-component regulatory system</keyword>
<evidence type="ECO:0000256" key="3">
    <source>
        <dbReference type="ARBA" id="ARBA00012438"/>
    </source>
</evidence>
<dbReference type="AlphaFoldDB" id="A0A8J3QV96"/>
<dbReference type="SMART" id="SM00387">
    <property type="entry name" value="HATPase_c"/>
    <property type="match status" value="1"/>
</dbReference>
<evidence type="ECO:0000256" key="11">
    <source>
        <dbReference type="SAM" id="MobiDB-lite"/>
    </source>
</evidence>
<feature type="domain" description="HAMP" evidence="14">
    <location>
        <begin position="183"/>
        <end position="236"/>
    </location>
</feature>
<evidence type="ECO:0000256" key="10">
    <source>
        <dbReference type="ARBA" id="ARBA00023136"/>
    </source>
</evidence>
<dbReference type="Gene3D" id="3.30.565.10">
    <property type="entry name" value="Histidine kinase-like ATPase, C-terminal domain"/>
    <property type="match status" value="1"/>
</dbReference>
<proteinExistence type="predicted"/>
<evidence type="ECO:0000256" key="2">
    <source>
        <dbReference type="ARBA" id="ARBA00004236"/>
    </source>
</evidence>
<dbReference type="InterPro" id="IPR050428">
    <property type="entry name" value="TCS_sensor_his_kinase"/>
</dbReference>
<dbReference type="SMART" id="SM00304">
    <property type="entry name" value="HAMP"/>
    <property type="match status" value="1"/>
</dbReference>
<dbReference type="Gene3D" id="6.10.340.10">
    <property type="match status" value="1"/>
</dbReference>
<dbReference type="Proteomes" id="UP000642748">
    <property type="component" value="Unassembled WGS sequence"/>
</dbReference>